<comment type="similarity">
    <text evidence="4">Belongs to the Nudix hydrolase family.</text>
</comment>
<sequence length="173" mass="19965">MKSNDCTQFRFCPQCAGRLTAKKIDHLPRQVCKDCGFIFYQNSKPTASAIITDSKGQLLLVRRKMNPRKGYWDLPGGFLEEGENPINGLKREMKEELGIDIEISSQIGIYIDDYSGSYQSKTLNIAYEAKSPKGKITPMDDVNEVRWFLKTKIPWRKLAFPWLRAVLKDWLKK</sequence>
<feature type="domain" description="Nudix hydrolase" evidence="5">
    <location>
        <begin position="42"/>
        <end position="172"/>
    </location>
</feature>
<dbReference type="Proteomes" id="UP000231542">
    <property type="component" value="Unassembled WGS sequence"/>
</dbReference>
<comment type="caution">
    <text evidence="6">The sequence shown here is derived from an EMBL/GenBank/DDBJ whole genome shotgun (WGS) entry which is preliminary data.</text>
</comment>
<accession>A0A2H0YW40</accession>
<reference evidence="6 7" key="1">
    <citation type="submission" date="2017-09" db="EMBL/GenBank/DDBJ databases">
        <title>Depth-based differentiation of microbial function through sediment-hosted aquifers and enrichment of novel symbionts in the deep terrestrial subsurface.</title>
        <authorList>
            <person name="Probst A.J."/>
            <person name="Ladd B."/>
            <person name="Jarett J.K."/>
            <person name="Geller-Mcgrath D.E."/>
            <person name="Sieber C.M."/>
            <person name="Emerson J.B."/>
            <person name="Anantharaman K."/>
            <person name="Thomas B.C."/>
            <person name="Malmstrom R."/>
            <person name="Stieglmeier M."/>
            <person name="Klingl A."/>
            <person name="Woyke T."/>
            <person name="Ryan C.M."/>
            <person name="Banfield J.F."/>
        </authorList>
    </citation>
    <scope>NUCLEOTIDE SEQUENCE [LARGE SCALE GENOMIC DNA]</scope>
    <source>
        <strain evidence="6">CG08_land_8_20_14_0_20_40_16</strain>
    </source>
</reference>
<dbReference type="EMBL" id="PEXU01000024">
    <property type="protein sequence ID" value="PIS42711.1"/>
    <property type="molecule type" value="Genomic_DNA"/>
</dbReference>
<evidence type="ECO:0000256" key="1">
    <source>
        <dbReference type="ARBA" id="ARBA00001946"/>
    </source>
</evidence>
<proteinExistence type="inferred from homology"/>
<organism evidence="6 7">
    <name type="scientific">Candidatus Kerfeldbacteria bacterium CG08_land_8_20_14_0_20_40_16</name>
    <dbReference type="NCBI Taxonomy" id="2014244"/>
    <lineage>
        <taxon>Bacteria</taxon>
        <taxon>Candidatus Kerfeldiibacteriota</taxon>
    </lineage>
</organism>
<protein>
    <submittedName>
        <fullName evidence="6">NUDIX hydrolase</fullName>
    </submittedName>
</protein>
<evidence type="ECO:0000259" key="5">
    <source>
        <dbReference type="PROSITE" id="PS51462"/>
    </source>
</evidence>
<evidence type="ECO:0000313" key="7">
    <source>
        <dbReference type="Proteomes" id="UP000231542"/>
    </source>
</evidence>
<dbReference type="AlphaFoldDB" id="A0A2H0YW40"/>
<dbReference type="PANTHER" id="PTHR43222:SF2">
    <property type="entry name" value="NUDIX HYDROLASE 23, CHLOROPLASTIC"/>
    <property type="match status" value="1"/>
</dbReference>
<dbReference type="InterPro" id="IPR015797">
    <property type="entry name" value="NUDIX_hydrolase-like_dom_sf"/>
</dbReference>
<dbReference type="PROSITE" id="PS51462">
    <property type="entry name" value="NUDIX"/>
    <property type="match status" value="1"/>
</dbReference>
<keyword evidence="2 4" id="KW-0378">Hydrolase</keyword>
<dbReference type="Pfam" id="PF14803">
    <property type="entry name" value="Zn_ribbon_Nudix"/>
    <property type="match status" value="1"/>
</dbReference>
<evidence type="ECO:0000256" key="3">
    <source>
        <dbReference type="ARBA" id="ARBA00022842"/>
    </source>
</evidence>
<dbReference type="Gene3D" id="2.20.70.10">
    <property type="match status" value="1"/>
</dbReference>
<dbReference type="InterPro" id="IPR020084">
    <property type="entry name" value="NUDIX_hydrolase_CS"/>
</dbReference>
<evidence type="ECO:0000256" key="4">
    <source>
        <dbReference type="RuleBase" id="RU003476"/>
    </source>
</evidence>
<name>A0A2H0YW40_9BACT</name>
<dbReference type="SUPFAM" id="SSF55811">
    <property type="entry name" value="Nudix"/>
    <property type="match status" value="1"/>
</dbReference>
<dbReference type="InterPro" id="IPR029401">
    <property type="entry name" value="Nudix_N"/>
</dbReference>
<comment type="cofactor">
    <cofactor evidence="1">
        <name>Mg(2+)</name>
        <dbReference type="ChEBI" id="CHEBI:18420"/>
    </cofactor>
</comment>
<dbReference type="PANTHER" id="PTHR43222">
    <property type="entry name" value="NUDIX HYDROLASE 23"/>
    <property type="match status" value="1"/>
</dbReference>
<evidence type="ECO:0000256" key="2">
    <source>
        <dbReference type="ARBA" id="ARBA00022801"/>
    </source>
</evidence>
<dbReference type="Pfam" id="PF00293">
    <property type="entry name" value="NUDIX"/>
    <property type="match status" value="1"/>
</dbReference>
<dbReference type="InterPro" id="IPR000086">
    <property type="entry name" value="NUDIX_hydrolase_dom"/>
</dbReference>
<gene>
    <name evidence="6" type="ORF">COT24_02060</name>
</gene>
<keyword evidence="3" id="KW-0460">Magnesium</keyword>
<dbReference type="CDD" id="cd02883">
    <property type="entry name" value="NUDIX_Hydrolase"/>
    <property type="match status" value="1"/>
</dbReference>
<dbReference type="Gene3D" id="3.90.79.10">
    <property type="entry name" value="Nucleoside Triphosphate Pyrophosphohydrolase"/>
    <property type="match status" value="1"/>
</dbReference>
<dbReference type="GO" id="GO:0016787">
    <property type="term" value="F:hydrolase activity"/>
    <property type="evidence" value="ECO:0007669"/>
    <property type="project" value="UniProtKB-KW"/>
</dbReference>
<dbReference type="PRINTS" id="PR00502">
    <property type="entry name" value="NUDIXFAMILY"/>
</dbReference>
<evidence type="ECO:0000313" key="6">
    <source>
        <dbReference type="EMBL" id="PIS42711.1"/>
    </source>
</evidence>
<dbReference type="InterPro" id="IPR020476">
    <property type="entry name" value="Nudix_hydrolase"/>
</dbReference>
<dbReference type="PROSITE" id="PS00893">
    <property type="entry name" value="NUDIX_BOX"/>
    <property type="match status" value="1"/>
</dbReference>